<reference evidence="3" key="1">
    <citation type="submission" date="2023-01" db="EMBL/GenBank/DDBJ databases">
        <title>Metagenome sequencing of chrysophaentin producing Chrysophaeum taylorii.</title>
        <authorList>
            <person name="Davison J."/>
            <person name="Bewley C."/>
        </authorList>
    </citation>
    <scope>NUCLEOTIDE SEQUENCE</scope>
    <source>
        <strain evidence="3">NIES-1699</strain>
    </source>
</reference>
<name>A0AAD7XP56_9STRA</name>
<evidence type="ECO:0000313" key="4">
    <source>
        <dbReference type="Proteomes" id="UP001230188"/>
    </source>
</evidence>
<dbReference type="PRINTS" id="PR00081">
    <property type="entry name" value="GDHRDH"/>
</dbReference>
<dbReference type="AlphaFoldDB" id="A0AAD7XP56"/>
<keyword evidence="1" id="KW-1133">Transmembrane helix</keyword>
<dbReference type="InterPro" id="IPR028994">
    <property type="entry name" value="Integrin_alpha_N"/>
</dbReference>
<protein>
    <submittedName>
        <fullName evidence="3">Uncharacterized protein</fullName>
    </submittedName>
</protein>
<dbReference type="SUPFAM" id="SSF69318">
    <property type="entry name" value="Integrin alpha N-terminal domain"/>
    <property type="match status" value="1"/>
</dbReference>
<keyword evidence="4" id="KW-1185">Reference proteome</keyword>
<feature type="signal peptide" evidence="2">
    <location>
        <begin position="1"/>
        <end position="15"/>
    </location>
</feature>
<feature type="chain" id="PRO_5042192234" evidence="2">
    <location>
        <begin position="16"/>
        <end position="834"/>
    </location>
</feature>
<dbReference type="EMBL" id="JAQMWT010000081">
    <property type="protein sequence ID" value="KAJ8611162.1"/>
    <property type="molecule type" value="Genomic_DNA"/>
</dbReference>
<comment type="caution">
    <text evidence="3">The sequence shown here is derived from an EMBL/GenBank/DDBJ whole genome shotgun (WGS) entry which is preliminary data.</text>
</comment>
<gene>
    <name evidence="3" type="ORF">CTAYLR_003594</name>
</gene>
<keyword evidence="1" id="KW-0472">Membrane</keyword>
<organism evidence="3 4">
    <name type="scientific">Chrysophaeum taylorii</name>
    <dbReference type="NCBI Taxonomy" id="2483200"/>
    <lineage>
        <taxon>Eukaryota</taxon>
        <taxon>Sar</taxon>
        <taxon>Stramenopiles</taxon>
        <taxon>Ochrophyta</taxon>
        <taxon>Pelagophyceae</taxon>
        <taxon>Pelagomonadales</taxon>
        <taxon>Pelagomonadaceae</taxon>
        <taxon>Chrysophaeum</taxon>
    </lineage>
</organism>
<dbReference type="PANTHER" id="PTHR44269">
    <property type="entry name" value="DEHYDROGENASE/REDUCTASE SDR FAMILY MEMBER 7-RELATED"/>
    <property type="match status" value="1"/>
</dbReference>
<accession>A0AAD7XP56</accession>
<dbReference type="InterPro" id="IPR053011">
    <property type="entry name" value="SDR_family_member_7"/>
</dbReference>
<feature type="transmembrane region" description="Helical" evidence="1">
    <location>
        <begin position="434"/>
        <end position="456"/>
    </location>
</feature>
<dbReference type="SUPFAM" id="SSF51735">
    <property type="entry name" value="NAD(P)-binding Rossmann-fold domains"/>
    <property type="match status" value="1"/>
</dbReference>
<dbReference type="InterPro" id="IPR020904">
    <property type="entry name" value="Sc_DH/Rdtase_CS"/>
</dbReference>
<evidence type="ECO:0000256" key="1">
    <source>
        <dbReference type="SAM" id="Phobius"/>
    </source>
</evidence>
<sequence>MRSRVVWLVVRITSADLVSLGVHTTSIDGVQEPASVAIGDINQDGLVDVVTAFEDGINVYSFGDWTRRRVANATEGAFTIVAVGDVDGDADLDLVSAGDFDAILWHENHQGIRWPTHDVARGLDGTLDLQIVDYDGDDDIDVIVANFFYDTVSAYLNDGFGTFAYREISTMLGVVSAFGADVDGDTSQDVVASAVTHDWLVWYPHGEGAVDVNYEPLGIDDCWAADLDRDGAVDIVSAARATDEIAWHKNLDGNGTLWEKRLITTSAVAVRRVVVYDVLRGPYLDVFAANFGEGSVMWYTYDEDEWTETLVAAVPRAYDLGVFVLDEPVSRGAVVSIGFETANGPVAFHDLQLAPAPTPAPTLTPRPSVFPTLIPTTAPSSGPSIFDPYRPTRAPTTPIPSAAPTAPPRKKKFVRVFCADRLHEAAGACGGKSYAYLAAYAAVATAIVLVLLAACAKATYILIKPSLLYYEPYYMPEVQLCIKKWKKSCVRRCLCGCCPKRCKWPDDEDPLRPSDGVPLKADDFFAMLRSAAVACGVAAVMIGVYLSGDCDLSLRVAAAKGLPARAFQGERVWIVGASTGIGAALATELAKRGAAIALSSRRVELLEKVSRECGGGAVVPLDVLAFDAREKAAERVVEELGGLTTVVLNAGRSQRQLALDTPLETTREIMELNFFAVVALAKVAAEKMIQTGGGHVVVTSSISGKIGTPIASSYSASKFALHGYFDALRVELLNLDIRVTLVCPGPVVSDLPSHVHGLKTLDRAATKMPTQRCAELMAVAMYYRFPQVWISKQPELLFTVLSQYTPNLAVAVASRVGQKRVRAIEHGHDIFAYN</sequence>
<proteinExistence type="predicted"/>
<feature type="transmembrane region" description="Helical" evidence="1">
    <location>
        <begin position="526"/>
        <end position="546"/>
    </location>
</feature>
<dbReference type="PROSITE" id="PS00061">
    <property type="entry name" value="ADH_SHORT"/>
    <property type="match status" value="1"/>
</dbReference>
<evidence type="ECO:0000256" key="2">
    <source>
        <dbReference type="SAM" id="SignalP"/>
    </source>
</evidence>
<dbReference type="Proteomes" id="UP001230188">
    <property type="component" value="Unassembled WGS sequence"/>
</dbReference>
<dbReference type="Pfam" id="PF00106">
    <property type="entry name" value="adh_short"/>
    <property type="match status" value="1"/>
</dbReference>
<evidence type="ECO:0000313" key="3">
    <source>
        <dbReference type="EMBL" id="KAJ8611162.1"/>
    </source>
</evidence>
<keyword evidence="1" id="KW-0812">Transmembrane</keyword>
<dbReference type="PANTHER" id="PTHR44269:SF1">
    <property type="entry name" value="DEHYDROGENASE_REDUCTASE SDR FAMILY MEMBER 7"/>
    <property type="match status" value="1"/>
</dbReference>
<keyword evidence="2" id="KW-0732">Signal</keyword>
<dbReference type="InterPro" id="IPR036291">
    <property type="entry name" value="NAD(P)-bd_dom_sf"/>
</dbReference>
<dbReference type="InterPro" id="IPR002347">
    <property type="entry name" value="SDR_fam"/>
</dbReference>
<dbReference type="Gene3D" id="3.40.50.720">
    <property type="entry name" value="NAD(P)-binding Rossmann-like Domain"/>
    <property type="match status" value="1"/>
</dbReference>